<dbReference type="InterPro" id="IPR036165">
    <property type="entry name" value="YefM-like_sf"/>
</dbReference>
<evidence type="ECO:0000256" key="2">
    <source>
        <dbReference type="RuleBase" id="RU362080"/>
    </source>
</evidence>
<evidence type="ECO:0000313" key="4">
    <source>
        <dbReference type="Proteomes" id="UP000176228"/>
    </source>
</evidence>
<dbReference type="SUPFAM" id="SSF143120">
    <property type="entry name" value="YefM-like"/>
    <property type="match status" value="1"/>
</dbReference>
<dbReference type="EMBL" id="MFJU01000031">
    <property type="protein sequence ID" value="OGG34654.1"/>
    <property type="molecule type" value="Genomic_DNA"/>
</dbReference>
<reference evidence="3 4" key="1">
    <citation type="journal article" date="2016" name="Nat. Commun.">
        <title>Thousands of microbial genomes shed light on interconnected biogeochemical processes in an aquifer system.</title>
        <authorList>
            <person name="Anantharaman K."/>
            <person name="Brown C.T."/>
            <person name="Hug L.A."/>
            <person name="Sharon I."/>
            <person name="Castelle C.J."/>
            <person name="Probst A.J."/>
            <person name="Thomas B.C."/>
            <person name="Singh A."/>
            <person name="Wilkins M.J."/>
            <person name="Karaoz U."/>
            <person name="Brodie E.L."/>
            <person name="Williams K.H."/>
            <person name="Hubbard S.S."/>
            <person name="Banfield J.F."/>
        </authorList>
    </citation>
    <scope>NUCLEOTIDE SEQUENCE [LARGE SCALE GENOMIC DNA]</scope>
</reference>
<accession>A0A1F6BCH8</accession>
<dbReference type="STRING" id="1798391.A2968_01615"/>
<dbReference type="Gene3D" id="3.40.1620.10">
    <property type="entry name" value="YefM-like domain"/>
    <property type="match status" value="1"/>
</dbReference>
<organism evidence="3 4">
    <name type="scientific">Candidatus Gottesmanbacteria bacterium RIFCSPLOWO2_01_FULL_42_22</name>
    <dbReference type="NCBI Taxonomy" id="1798391"/>
    <lineage>
        <taxon>Bacteria</taxon>
        <taxon>Candidatus Gottesmaniibacteriota</taxon>
    </lineage>
</organism>
<name>A0A1F6BCH8_9BACT</name>
<comment type="function">
    <text evidence="2">Antitoxin component of a type II toxin-antitoxin (TA) system.</text>
</comment>
<dbReference type="AlphaFoldDB" id="A0A1F6BCH8"/>
<dbReference type="Pfam" id="PF02604">
    <property type="entry name" value="PhdYeFM_antitox"/>
    <property type="match status" value="1"/>
</dbReference>
<protein>
    <recommendedName>
        <fullName evidence="2">Antitoxin</fullName>
    </recommendedName>
</protein>
<sequence length="107" mass="12555">MQNSYFPSTVSAREIQRGYKKILEKVKKTRKPIVVMTDNKPQAAIVSLDILEEYNKFKSDQELFSIIDKLQAKNRDKDPAKVLKDVTEVVEEVRRELYEKEKTKSSY</sequence>
<evidence type="ECO:0000256" key="1">
    <source>
        <dbReference type="ARBA" id="ARBA00009981"/>
    </source>
</evidence>
<proteinExistence type="inferred from homology"/>
<comment type="similarity">
    <text evidence="1 2">Belongs to the phD/YefM antitoxin family.</text>
</comment>
<dbReference type="InterPro" id="IPR006442">
    <property type="entry name" value="Antitoxin_Phd/YefM"/>
</dbReference>
<evidence type="ECO:0000313" key="3">
    <source>
        <dbReference type="EMBL" id="OGG34654.1"/>
    </source>
</evidence>
<gene>
    <name evidence="3" type="ORF">A2968_01615</name>
</gene>
<dbReference type="Proteomes" id="UP000176228">
    <property type="component" value="Unassembled WGS sequence"/>
</dbReference>
<comment type="caution">
    <text evidence="3">The sequence shown here is derived from an EMBL/GenBank/DDBJ whole genome shotgun (WGS) entry which is preliminary data.</text>
</comment>